<evidence type="ECO:0000259" key="4">
    <source>
        <dbReference type="PROSITE" id="PS50043"/>
    </source>
</evidence>
<dbReference type="Pfam" id="PF00196">
    <property type="entry name" value="GerE"/>
    <property type="match status" value="1"/>
</dbReference>
<dbReference type="STRING" id="355243.SAMN03080615_00737"/>
<name>A0A1H9E9P5_9GAMM</name>
<organism evidence="5 6">
    <name type="scientific">Amphritea atlantica</name>
    <dbReference type="NCBI Taxonomy" id="355243"/>
    <lineage>
        <taxon>Bacteria</taxon>
        <taxon>Pseudomonadati</taxon>
        <taxon>Pseudomonadota</taxon>
        <taxon>Gammaproteobacteria</taxon>
        <taxon>Oceanospirillales</taxon>
        <taxon>Oceanospirillaceae</taxon>
        <taxon>Amphritea</taxon>
    </lineage>
</organism>
<evidence type="ECO:0000256" key="2">
    <source>
        <dbReference type="ARBA" id="ARBA00023125"/>
    </source>
</evidence>
<dbReference type="SMART" id="SM00421">
    <property type="entry name" value="HTH_LUXR"/>
    <property type="match status" value="1"/>
</dbReference>
<dbReference type="PANTHER" id="PTHR44688">
    <property type="entry name" value="DNA-BINDING TRANSCRIPTIONAL ACTIVATOR DEVR_DOSR"/>
    <property type="match status" value="1"/>
</dbReference>
<dbReference type="SUPFAM" id="SSF46894">
    <property type="entry name" value="C-terminal effector domain of the bipartite response regulators"/>
    <property type="match status" value="1"/>
</dbReference>
<dbReference type="PANTHER" id="PTHR44688:SF16">
    <property type="entry name" value="DNA-BINDING TRANSCRIPTIONAL ACTIVATOR DEVR_DOSR"/>
    <property type="match status" value="1"/>
</dbReference>
<reference evidence="6" key="1">
    <citation type="submission" date="2016-10" db="EMBL/GenBank/DDBJ databases">
        <authorList>
            <person name="Varghese N."/>
            <person name="Submissions S."/>
        </authorList>
    </citation>
    <scope>NUCLEOTIDE SEQUENCE [LARGE SCALE GENOMIC DNA]</scope>
    <source>
        <strain evidence="6">DSM 18887</strain>
    </source>
</reference>
<dbReference type="InterPro" id="IPR016032">
    <property type="entry name" value="Sig_transdc_resp-reg_C-effctor"/>
</dbReference>
<keyword evidence="1" id="KW-0805">Transcription regulation</keyword>
<keyword evidence="6" id="KW-1185">Reference proteome</keyword>
<dbReference type="Proteomes" id="UP000198749">
    <property type="component" value="Unassembled WGS sequence"/>
</dbReference>
<dbReference type="PRINTS" id="PR00038">
    <property type="entry name" value="HTHLUXR"/>
</dbReference>
<dbReference type="AlphaFoldDB" id="A0A1H9E9P5"/>
<dbReference type="GO" id="GO:0006355">
    <property type="term" value="P:regulation of DNA-templated transcription"/>
    <property type="evidence" value="ECO:0007669"/>
    <property type="project" value="InterPro"/>
</dbReference>
<evidence type="ECO:0000313" key="5">
    <source>
        <dbReference type="EMBL" id="SEQ21628.1"/>
    </source>
</evidence>
<dbReference type="Gene3D" id="1.10.10.10">
    <property type="entry name" value="Winged helix-like DNA-binding domain superfamily/Winged helix DNA-binding domain"/>
    <property type="match status" value="1"/>
</dbReference>
<accession>A0A1H9E9P5</accession>
<dbReference type="RefSeq" id="WP_091354194.1">
    <property type="nucleotide sequence ID" value="NZ_AP025284.1"/>
</dbReference>
<dbReference type="GO" id="GO:0003677">
    <property type="term" value="F:DNA binding"/>
    <property type="evidence" value="ECO:0007669"/>
    <property type="project" value="UniProtKB-KW"/>
</dbReference>
<feature type="domain" description="HTH luxR-type" evidence="4">
    <location>
        <begin position="200"/>
        <end position="265"/>
    </location>
</feature>
<evidence type="ECO:0000313" key="6">
    <source>
        <dbReference type="Proteomes" id="UP000198749"/>
    </source>
</evidence>
<dbReference type="PROSITE" id="PS50043">
    <property type="entry name" value="HTH_LUXR_2"/>
    <property type="match status" value="1"/>
</dbReference>
<protein>
    <submittedName>
        <fullName evidence="5">Regulatory protein, luxR family</fullName>
    </submittedName>
</protein>
<proteinExistence type="predicted"/>
<dbReference type="EMBL" id="FOGB01000002">
    <property type="protein sequence ID" value="SEQ21628.1"/>
    <property type="molecule type" value="Genomic_DNA"/>
</dbReference>
<dbReference type="CDD" id="cd06170">
    <property type="entry name" value="LuxR_C_like"/>
    <property type="match status" value="1"/>
</dbReference>
<sequence length="280" mass="32345">MHTPLISNKEIKEVFDLSAKAVAAIGTDEFPGLLCQICEYLSAYDTVMGYAFIPGELPRPLFNDFHKREIENCWIPYFEGAYLLDPFYELSKQRVEDGFYHLRDIAPDDFFESDYFKNFYVPTRLRDETSLIVNINESVQIHLSLGLRDNRSALTTDDLHRLDLVESLFISLIRSHWPEIRSDLSQDTGRVGAHLEKAFQLFGSSCLSDRECEIVRCILRGHSSKSIARLLEISPETVKVYRKRIHQKLEITSHGELFSIFLECLKNVPVGSMEDPIKYR</sequence>
<dbReference type="OrthoDB" id="343383at2"/>
<keyword evidence="2" id="KW-0238">DNA-binding</keyword>
<dbReference type="InterPro" id="IPR036388">
    <property type="entry name" value="WH-like_DNA-bd_sf"/>
</dbReference>
<dbReference type="InterPro" id="IPR000792">
    <property type="entry name" value="Tscrpt_reg_LuxR_C"/>
</dbReference>
<evidence type="ECO:0000256" key="1">
    <source>
        <dbReference type="ARBA" id="ARBA00023015"/>
    </source>
</evidence>
<gene>
    <name evidence="5" type="ORF">SAMN03080615_00737</name>
</gene>
<dbReference type="PROSITE" id="PS00622">
    <property type="entry name" value="HTH_LUXR_1"/>
    <property type="match status" value="1"/>
</dbReference>
<keyword evidence="3" id="KW-0804">Transcription</keyword>
<evidence type="ECO:0000256" key="3">
    <source>
        <dbReference type="ARBA" id="ARBA00023163"/>
    </source>
</evidence>